<proteinExistence type="inferred from homology"/>
<keyword evidence="8" id="KW-1185">Reference proteome</keyword>
<feature type="binding site" evidence="3">
    <location>
        <position position="217"/>
    </location>
    <ligand>
        <name>Fe cation</name>
        <dbReference type="ChEBI" id="CHEBI:24875"/>
    </ligand>
</feature>
<name>A0A1W0CFY9_9NEIS</name>
<sequence length="330" mass="36300">MKTHLMLAAVLAGFAGHAVAEDVVVYSARAEQLLKPIIEVYKKETGVNIKLVSDKEGPLMERLRAEGSNSPADLLLTVDAGNLWQASKMGLFKPVKSPLLDANIPSYLRDPGHEWYGLSIRARTIFYNTQKVKPGQLSSYADLADPKWKGKLCLRTSKKVYNQSLVAMMLSDLGPVKTEKVVKGWVDNLATREFPDDTKMLEAIAAGQCEVGIANTYYYGRLMEKSPNLPVGIFWADQAGKGTHVNISGAGVVKHAKNEKGALKFLEWLSSAKAQNMFADVNMEFPVNPKVKPDARVAAWGDFKHSYINVANAGSRQAEAVKLMDRVGYK</sequence>
<dbReference type="PANTHER" id="PTHR30006">
    <property type="entry name" value="THIAMINE-BINDING PERIPLASMIC PROTEIN-RELATED"/>
    <property type="match status" value="1"/>
</dbReference>
<evidence type="ECO:0000256" key="1">
    <source>
        <dbReference type="ARBA" id="ARBA00008520"/>
    </source>
</evidence>
<dbReference type="GO" id="GO:0046872">
    <property type="term" value="F:metal ion binding"/>
    <property type="evidence" value="ECO:0007669"/>
    <property type="project" value="UniProtKB-KW"/>
</dbReference>
<accession>A0A1W0CFY9</accession>
<keyword evidence="3" id="KW-0408">Iron</keyword>
<evidence type="ECO:0000313" key="8">
    <source>
        <dbReference type="Proteomes" id="UP000664349"/>
    </source>
</evidence>
<dbReference type="GO" id="GO:0030288">
    <property type="term" value="C:outer membrane-bounded periplasmic space"/>
    <property type="evidence" value="ECO:0007669"/>
    <property type="project" value="TreeGrafter"/>
</dbReference>
<reference evidence="6 7" key="1">
    <citation type="submission" date="2017-02" db="EMBL/GenBank/DDBJ databases">
        <title>Chromobacterium haemolyticum H5244.</title>
        <authorList>
            <person name="Gulvik C.A."/>
        </authorList>
    </citation>
    <scope>NUCLEOTIDE SEQUENCE [LARGE SCALE GENOMIC DNA]</scope>
    <source>
        <strain evidence="6 7">H5244</strain>
    </source>
</reference>
<dbReference type="RefSeq" id="WP_039753549.1">
    <property type="nucleotide sequence ID" value="NZ_AP019312.1"/>
</dbReference>
<dbReference type="Proteomes" id="UP000664349">
    <property type="component" value="Unassembled WGS sequence"/>
</dbReference>
<keyword evidence="3" id="KW-0479">Metal-binding</keyword>
<protein>
    <submittedName>
        <fullName evidence="5">Extracellular solute-binding protein</fullName>
    </submittedName>
    <submittedName>
        <fullName evidence="6">Fe(3+) ABC transporter substrate-binding protein</fullName>
    </submittedName>
</protein>
<reference evidence="5 8" key="2">
    <citation type="submission" date="2021-03" db="EMBL/GenBank/DDBJ databases">
        <title>First Case of infection caused by Chromobacterium haemolyticum derived from water in China.</title>
        <authorList>
            <person name="Chen J."/>
            <person name="Liu C."/>
        </authorList>
    </citation>
    <scope>NUCLEOTIDE SEQUENCE [LARGE SCALE GENOMIC DNA]</scope>
    <source>
        <strain evidence="5 8">WJ-5</strain>
    </source>
</reference>
<dbReference type="Pfam" id="PF13416">
    <property type="entry name" value="SBP_bac_8"/>
    <property type="match status" value="1"/>
</dbReference>
<dbReference type="OrthoDB" id="9769567at2"/>
<dbReference type="EMBL" id="MUKV01000037">
    <property type="protein sequence ID" value="OQS33667.1"/>
    <property type="molecule type" value="Genomic_DNA"/>
</dbReference>
<dbReference type="AlphaFoldDB" id="A0A1W0CFY9"/>
<feature type="chain" id="PRO_5010667856" evidence="4">
    <location>
        <begin position="21"/>
        <end position="330"/>
    </location>
</feature>
<dbReference type="EMBL" id="JAFLRD010000003">
    <property type="protein sequence ID" value="MBO0414621.1"/>
    <property type="molecule type" value="Genomic_DNA"/>
</dbReference>
<feature type="signal peptide" evidence="4">
    <location>
        <begin position="1"/>
        <end position="20"/>
    </location>
</feature>
<dbReference type="Gene3D" id="3.40.190.10">
    <property type="entry name" value="Periplasmic binding protein-like II"/>
    <property type="match status" value="2"/>
</dbReference>
<evidence type="ECO:0000256" key="4">
    <source>
        <dbReference type="SAM" id="SignalP"/>
    </source>
</evidence>
<keyword evidence="2 4" id="KW-0732">Signal</keyword>
<evidence type="ECO:0000313" key="6">
    <source>
        <dbReference type="EMBL" id="OQS33667.1"/>
    </source>
</evidence>
<organism evidence="6 7">
    <name type="scientific">Chromobacterium haemolyticum</name>
    <dbReference type="NCBI Taxonomy" id="394935"/>
    <lineage>
        <taxon>Bacteria</taxon>
        <taxon>Pseudomonadati</taxon>
        <taxon>Pseudomonadota</taxon>
        <taxon>Betaproteobacteria</taxon>
        <taxon>Neisseriales</taxon>
        <taxon>Chromobacteriaceae</taxon>
        <taxon>Chromobacterium</taxon>
    </lineage>
</organism>
<dbReference type="PANTHER" id="PTHR30006:SF15">
    <property type="entry name" value="IRON-UTILIZATION PERIPLASMIC PROTEIN"/>
    <property type="match status" value="1"/>
</dbReference>
<evidence type="ECO:0000256" key="3">
    <source>
        <dbReference type="PIRSR" id="PIRSR002825-1"/>
    </source>
</evidence>
<dbReference type="Proteomes" id="UP000192721">
    <property type="component" value="Unassembled WGS sequence"/>
</dbReference>
<dbReference type="InterPro" id="IPR006059">
    <property type="entry name" value="SBP"/>
</dbReference>
<dbReference type="SUPFAM" id="SSF53850">
    <property type="entry name" value="Periplasmic binding protein-like II"/>
    <property type="match status" value="1"/>
</dbReference>
<feature type="binding site" evidence="3">
    <location>
        <position position="218"/>
    </location>
    <ligand>
        <name>Fe cation</name>
        <dbReference type="ChEBI" id="CHEBI:24875"/>
    </ligand>
</feature>
<dbReference type="InterPro" id="IPR026045">
    <property type="entry name" value="Ferric-bd"/>
</dbReference>
<evidence type="ECO:0000256" key="2">
    <source>
        <dbReference type="ARBA" id="ARBA00022729"/>
    </source>
</evidence>
<comment type="caution">
    <text evidence="6">The sequence shown here is derived from an EMBL/GenBank/DDBJ whole genome shotgun (WGS) entry which is preliminary data.</text>
</comment>
<gene>
    <name evidence="6" type="ORF">B0T45_19970</name>
    <name evidence="5" type="ORF">J1C50_03780</name>
</gene>
<dbReference type="PIRSF" id="PIRSF002825">
    <property type="entry name" value="CfbpA"/>
    <property type="match status" value="1"/>
</dbReference>
<dbReference type="GeneID" id="58560968"/>
<comment type="similarity">
    <text evidence="1">Belongs to the bacterial solute-binding protein 1 family.</text>
</comment>
<evidence type="ECO:0000313" key="7">
    <source>
        <dbReference type="Proteomes" id="UP000192721"/>
    </source>
</evidence>
<evidence type="ECO:0000313" key="5">
    <source>
        <dbReference type="EMBL" id="MBO0414621.1"/>
    </source>
</evidence>